<dbReference type="PANTHER" id="PTHR15416">
    <property type="entry name" value="CAMP-DEPENDENT PROTEIN KINASE INHIBITOR/PKI"/>
    <property type="match status" value="1"/>
</dbReference>
<accession>A0A8C9ZHK0</accession>
<reference evidence="4" key="1">
    <citation type="submission" date="2025-08" db="UniProtKB">
        <authorList>
            <consortium name="Ensembl"/>
        </authorList>
    </citation>
    <scope>IDENTIFICATION</scope>
</reference>
<evidence type="ECO:0000313" key="5">
    <source>
        <dbReference type="Proteomes" id="UP000694568"/>
    </source>
</evidence>
<protein>
    <submittedName>
        <fullName evidence="4">Uncharacterized protein</fullName>
    </submittedName>
</protein>
<dbReference type="Ensembl" id="ENSSLUT00000042616.1">
    <property type="protein sequence ID" value="ENSSLUP00000041297.1"/>
    <property type="gene ID" value="ENSSLUG00000018377.1"/>
</dbReference>
<sequence>MSDVEATYADFIASGRTGRRNAMHDILQSPADPEGRGLPLTLSLSQLHINAGGGGKTTATTTLLECNVIYLFDPFFVRDDTVALHKSFF</sequence>
<dbReference type="GeneTree" id="ENSGT00940000175470"/>
<dbReference type="Proteomes" id="UP000694568">
    <property type="component" value="Unplaced"/>
</dbReference>
<dbReference type="Pfam" id="PF02827">
    <property type="entry name" value="PKI"/>
    <property type="match status" value="1"/>
</dbReference>
<evidence type="ECO:0000313" key="4">
    <source>
        <dbReference type="Ensembl" id="ENSSLUP00000041297.1"/>
    </source>
</evidence>
<dbReference type="AlphaFoldDB" id="A0A8C9ZHK0"/>
<evidence type="ECO:0000256" key="3">
    <source>
        <dbReference type="ARBA" id="ARBA00023013"/>
    </source>
</evidence>
<keyword evidence="5" id="KW-1185">Reference proteome</keyword>
<reference evidence="4" key="2">
    <citation type="submission" date="2025-09" db="UniProtKB">
        <authorList>
            <consortium name="Ensembl"/>
        </authorList>
    </citation>
    <scope>IDENTIFICATION</scope>
</reference>
<name>A0A8C9ZHK0_SANLU</name>
<dbReference type="GO" id="GO:0004862">
    <property type="term" value="F:cAMP-dependent protein kinase inhibitor activity"/>
    <property type="evidence" value="ECO:0007669"/>
    <property type="project" value="InterPro"/>
</dbReference>
<comment type="function">
    <text evidence="1">Extremely potent competitive inhibitor of cAMP-dependent protein kinase activity, this protein interacts with the catalytic subunit of the enzyme after the cAMP-induced dissociation of its regulatory chains.</text>
</comment>
<proteinExistence type="inferred from homology"/>
<evidence type="ECO:0000256" key="2">
    <source>
        <dbReference type="ARBA" id="ARBA00006393"/>
    </source>
</evidence>
<comment type="similarity">
    <text evidence="2">Belongs to the PKI family.</text>
</comment>
<organism evidence="4 5">
    <name type="scientific">Sander lucioperca</name>
    <name type="common">Pike-perch</name>
    <name type="synonym">Perca lucioperca</name>
    <dbReference type="NCBI Taxonomy" id="283035"/>
    <lineage>
        <taxon>Eukaryota</taxon>
        <taxon>Metazoa</taxon>
        <taxon>Chordata</taxon>
        <taxon>Craniata</taxon>
        <taxon>Vertebrata</taxon>
        <taxon>Euteleostomi</taxon>
        <taxon>Actinopterygii</taxon>
        <taxon>Neopterygii</taxon>
        <taxon>Teleostei</taxon>
        <taxon>Neoteleostei</taxon>
        <taxon>Acanthomorphata</taxon>
        <taxon>Eupercaria</taxon>
        <taxon>Perciformes</taxon>
        <taxon>Percoidei</taxon>
        <taxon>Percidae</taxon>
        <taxon>Luciopercinae</taxon>
        <taxon>Sander</taxon>
    </lineage>
</organism>
<evidence type="ECO:0000256" key="1">
    <source>
        <dbReference type="ARBA" id="ARBA00002844"/>
    </source>
</evidence>
<keyword evidence="3" id="KW-0649">Protein kinase inhibitor</keyword>
<dbReference type="InterPro" id="IPR004171">
    <property type="entry name" value="cAMP_dep_PKI"/>
</dbReference>